<comment type="subcellular location">
    <subcellularLocation>
        <location evidence="3">Cytoplasm</location>
        <location evidence="3">Cytoskeleton</location>
        <location evidence="3">Cilium axoneme</location>
    </subcellularLocation>
    <subcellularLocation>
        <location evidence="1">Cytoplasm</location>
        <location evidence="1">Cytoskeleton</location>
        <location evidence="1">Cilium basal body</location>
    </subcellularLocation>
    <subcellularLocation>
        <location evidence="2">Cytoplasm</location>
        <location evidence="2">Cytoskeleton</location>
        <location evidence="2">Microtubule organizing center</location>
        <location evidence="2">Centrosome</location>
    </subcellularLocation>
</comment>
<proteinExistence type="inferred from homology"/>
<evidence type="ECO:0000256" key="14">
    <source>
        <dbReference type="ARBA" id="ARBA00023273"/>
    </source>
</evidence>
<dbReference type="PANTHER" id="PTHR13236:SF0">
    <property type="entry name" value="CYTOPLASMIC DYNEIN 2 LIGHT INTERMEDIATE CHAIN 1"/>
    <property type="match status" value="1"/>
</dbReference>
<dbReference type="GO" id="GO:0035735">
    <property type="term" value="P:intraciliary transport involved in cilium assembly"/>
    <property type="evidence" value="ECO:0007669"/>
    <property type="project" value="InterPro"/>
</dbReference>
<accession>A0A6A3IXV8</accession>
<keyword evidence="6" id="KW-0217">Developmental protein</keyword>
<dbReference type="Proteomes" id="UP000434957">
    <property type="component" value="Unassembled WGS sequence"/>
</dbReference>
<keyword evidence="14" id="KW-0966">Cell projection</keyword>
<evidence type="ECO:0000256" key="10">
    <source>
        <dbReference type="ARBA" id="ARBA00023017"/>
    </source>
</evidence>
<keyword evidence="7" id="KW-0963">Cytoplasm</keyword>
<dbReference type="GO" id="GO:0005813">
    <property type="term" value="C:centrosome"/>
    <property type="evidence" value="ECO:0007669"/>
    <property type="project" value="UniProtKB-SubCell"/>
</dbReference>
<dbReference type="Proteomes" id="UP000429607">
    <property type="component" value="Unassembled WGS sequence"/>
</dbReference>
<dbReference type="GO" id="GO:0005868">
    <property type="term" value="C:cytoplasmic dynein complex"/>
    <property type="evidence" value="ECO:0007669"/>
    <property type="project" value="InterPro"/>
</dbReference>
<evidence type="ECO:0000256" key="2">
    <source>
        <dbReference type="ARBA" id="ARBA00004300"/>
    </source>
</evidence>
<dbReference type="InterPro" id="IPR040045">
    <property type="entry name" value="DYNC2LI1"/>
</dbReference>
<gene>
    <name evidence="16" type="ORF">PR001_g22773</name>
    <name evidence="17" type="ORF">PR003_g23989</name>
</gene>
<dbReference type="GO" id="GO:0036064">
    <property type="term" value="C:ciliary basal body"/>
    <property type="evidence" value="ECO:0007669"/>
    <property type="project" value="TreeGrafter"/>
</dbReference>
<sequence length="410" mass="45594">MPVKPKVGRRSLGSAATSAELGRKSKSMATKDIWTLISTVEDPVKKPQKAADGAEGDAADKPTVTAAPEERDTFTLIVGPRGSGKTSLTANFRNSFKAEEIKPTTALDYVFVRLRTAGRPAVAHMWELASTKCVNEMIKVPLGPERILNGALVIVLDLSAPGDVVPALVKWLTTLYTVVQEVLKAKEKNPVEKLSVDALKQEARARYGSGHPDKDEVTPLPLPVLVVGNKYETFRDEDSIKRKGITQAVRYLSHMYGASVLFTSMKDKNLVNQFRSTMKAFAFRAMARGTSKEVDPAKPLFVPAGADLFEDIGIPKSAGWRQDRFGKDQHEEKARQWIKIAGEYYPPSANAADDLLTSKEQSEQDDKDGEESPNQFPEPNIDRARQQKREELRRYRDNQRKARERKSRAT</sequence>
<dbReference type="InterPro" id="IPR022780">
    <property type="entry name" value="Dynein_light_int_chain"/>
</dbReference>
<comment type="caution">
    <text evidence="16">The sequence shown here is derived from an EMBL/GenBank/DDBJ whole genome shotgun (WGS) entry which is preliminary data.</text>
</comment>
<feature type="compositionally biased region" description="Basic and acidic residues" evidence="15">
    <location>
        <begin position="380"/>
        <end position="401"/>
    </location>
</feature>
<evidence type="ECO:0000313" key="17">
    <source>
        <dbReference type="EMBL" id="KAE9295527.1"/>
    </source>
</evidence>
<dbReference type="GO" id="GO:0005930">
    <property type="term" value="C:axoneme"/>
    <property type="evidence" value="ECO:0007669"/>
    <property type="project" value="UniProtKB-SubCell"/>
</dbReference>
<dbReference type="GO" id="GO:0035721">
    <property type="term" value="P:intraciliary retrograde transport"/>
    <property type="evidence" value="ECO:0007669"/>
    <property type="project" value="InterPro"/>
</dbReference>
<keyword evidence="19" id="KW-1185">Reference proteome</keyword>
<organism evidence="16 18">
    <name type="scientific">Phytophthora rubi</name>
    <dbReference type="NCBI Taxonomy" id="129364"/>
    <lineage>
        <taxon>Eukaryota</taxon>
        <taxon>Sar</taxon>
        <taxon>Stramenopiles</taxon>
        <taxon>Oomycota</taxon>
        <taxon>Peronosporomycetes</taxon>
        <taxon>Peronosporales</taxon>
        <taxon>Peronosporaceae</taxon>
        <taxon>Phytophthora</taxon>
    </lineage>
</organism>
<evidence type="ECO:0000313" key="16">
    <source>
        <dbReference type="EMBL" id="KAE8985838.1"/>
    </source>
</evidence>
<evidence type="ECO:0000256" key="3">
    <source>
        <dbReference type="ARBA" id="ARBA00004430"/>
    </source>
</evidence>
<feature type="region of interest" description="Disordered" evidence="15">
    <location>
        <begin position="44"/>
        <end position="63"/>
    </location>
</feature>
<evidence type="ECO:0000256" key="12">
    <source>
        <dbReference type="ARBA" id="ARBA00023175"/>
    </source>
</evidence>
<dbReference type="GO" id="GO:0045504">
    <property type="term" value="F:dynein heavy chain binding"/>
    <property type="evidence" value="ECO:0007669"/>
    <property type="project" value="TreeGrafter"/>
</dbReference>
<evidence type="ECO:0000313" key="19">
    <source>
        <dbReference type="Proteomes" id="UP000434957"/>
    </source>
</evidence>
<dbReference type="AlphaFoldDB" id="A0A6A3IXV8"/>
<dbReference type="EMBL" id="QXFV01002583">
    <property type="protein sequence ID" value="KAE8985838.1"/>
    <property type="molecule type" value="Genomic_DNA"/>
</dbReference>
<evidence type="ECO:0000256" key="13">
    <source>
        <dbReference type="ARBA" id="ARBA00023212"/>
    </source>
</evidence>
<evidence type="ECO:0000256" key="15">
    <source>
        <dbReference type="SAM" id="MobiDB-lite"/>
    </source>
</evidence>
<keyword evidence="13" id="KW-0206">Cytoskeleton</keyword>
<dbReference type="PANTHER" id="PTHR13236">
    <property type="entry name" value="DYNEIN 2 LIGHT INTERMEDIATE CHAIN, ISOFORM 2"/>
    <property type="match status" value="1"/>
</dbReference>
<name>A0A6A3IXV8_9STRA</name>
<dbReference type="Gene3D" id="3.40.50.300">
    <property type="entry name" value="P-loop containing nucleotide triphosphate hydrolases"/>
    <property type="match status" value="1"/>
</dbReference>
<dbReference type="SUPFAM" id="SSF52540">
    <property type="entry name" value="P-loop containing nucleoside triphosphate hydrolases"/>
    <property type="match status" value="1"/>
</dbReference>
<keyword evidence="9" id="KW-0970">Cilium biogenesis/degradation</keyword>
<protein>
    <recommendedName>
        <fullName evidence="5">Cytoplasmic dynein 2 light intermediate chain 1</fullName>
    </recommendedName>
</protein>
<keyword evidence="11" id="KW-0969">Cilium</keyword>
<dbReference type="Pfam" id="PF05783">
    <property type="entry name" value="DLIC"/>
    <property type="match status" value="1"/>
</dbReference>
<feature type="region of interest" description="Disordered" evidence="15">
    <location>
        <begin position="349"/>
        <end position="410"/>
    </location>
</feature>
<keyword evidence="12" id="KW-0505">Motor protein</keyword>
<evidence type="ECO:0000256" key="5">
    <source>
        <dbReference type="ARBA" id="ARBA00018863"/>
    </source>
</evidence>
<evidence type="ECO:0000256" key="6">
    <source>
        <dbReference type="ARBA" id="ARBA00022473"/>
    </source>
</evidence>
<evidence type="ECO:0000256" key="11">
    <source>
        <dbReference type="ARBA" id="ARBA00023069"/>
    </source>
</evidence>
<evidence type="ECO:0000256" key="1">
    <source>
        <dbReference type="ARBA" id="ARBA00004120"/>
    </source>
</evidence>
<reference evidence="16 18" key="1">
    <citation type="submission" date="2018-09" db="EMBL/GenBank/DDBJ databases">
        <title>Genomic investigation of the strawberry pathogen Phytophthora fragariae indicates pathogenicity is determined by transcriptional variation in three key races.</title>
        <authorList>
            <person name="Adams T.M."/>
            <person name="Armitage A.D."/>
            <person name="Sobczyk M.K."/>
            <person name="Bates H.J."/>
            <person name="Dunwell J.M."/>
            <person name="Nellist C.F."/>
            <person name="Harrison R.J."/>
        </authorList>
    </citation>
    <scope>NUCLEOTIDE SEQUENCE [LARGE SCALE GENOMIC DNA]</scope>
    <source>
        <strain evidence="16 18">SCRP249</strain>
        <strain evidence="17 19">SCRP333</strain>
    </source>
</reference>
<dbReference type="GO" id="GO:0005874">
    <property type="term" value="C:microtubule"/>
    <property type="evidence" value="ECO:0007669"/>
    <property type="project" value="UniProtKB-KW"/>
</dbReference>
<evidence type="ECO:0000256" key="8">
    <source>
        <dbReference type="ARBA" id="ARBA00022701"/>
    </source>
</evidence>
<comment type="similarity">
    <text evidence="4">Belongs to the dynein light intermediate chain family.</text>
</comment>
<evidence type="ECO:0000256" key="4">
    <source>
        <dbReference type="ARBA" id="ARBA00006831"/>
    </source>
</evidence>
<feature type="region of interest" description="Disordered" evidence="15">
    <location>
        <begin position="1"/>
        <end position="25"/>
    </location>
</feature>
<evidence type="ECO:0000256" key="9">
    <source>
        <dbReference type="ARBA" id="ARBA00022794"/>
    </source>
</evidence>
<dbReference type="InterPro" id="IPR027417">
    <property type="entry name" value="P-loop_NTPase"/>
</dbReference>
<evidence type="ECO:0000256" key="7">
    <source>
        <dbReference type="ARBA" id="ARBA00022490"/>
    </source>
</evidence>
<dbReference type="EMBL" id="QXFT01002617">
    <property type="protein sequence ID" value="KAE9295527.1"/>
    <property type="molecule type" value="Genomic_DNA"/>
</dbReference>
<evidence type="ECO:0000313" key="18">
    <source>
        <dbReference type="Proteomes" id="UP000429607"/>
    </source>
</evidence>
<keyword evidence="8" id="KW-0493">Microtubule</keyword>
<keyword evidence="10" id="KW-0243">Dynein</keyword>